<proteinExistence type="predicted"/>
<gene>
    <name evidence="1" type="ORF">EBN03_02755</name>
</gene>
<name>A0A3M2LCG5_9NOCA</name>
<dbReference type="Proteomes" id="UP000279275">
    <property type="component" value="Unassembled WGS sequence"/>
</dbReference>
<reference evidence="1 2" key="1">
    <citation type="submission" date="2018-10" db="EMBL/GenBank/DDBJ databases">
        <title>Isolation from cow dung.</title>
        <authorList>
            <person name="Ling L."/>
        </authorList>
    </citation>
    <scope>NUCLEOTIDE SEQUENCE [LARGE SCALE GENOMIC DNA]</scope>
    <source>
        <strain evidence="1 2">NEAU-LL90</strain>
    </source>
</reference>
<dbReference type="AlphaFoldDB" id="A0A3M2LCG5"/>
<dbReference type="EMBL" id="RFFH01000001">
    <property type="protein sequence ID" value="RMI35227.1"/>
    <property type="molecule type" value="Genomic_DNA"/>
</dbReference>
<dbReference type="RefSeq" id="WP_122186202.1">
    <property type="nucleotide sequence ID" value="NZ_RFFH01000001.1"/>
</dbReference>
<keyword evidence="2" id="KW-1185">Reference proteome</keyword>
<comment type="caution">
    <text evidence="1">The sequence shown here is derived from an EMBL/GenBank/DDBJ whole genome shotgun (WGS) entry which is preliminary data.</text>
</comment>
<protein>
    <submittedName>
        <fullName evidence="1">Uncharacterized protein</fullName>
    </submittedName>
</protein>
<evidence type="ECO:0000313" key="1">
    <source>
        <dbReference type="EMBL" id="RMI35227.1"/>
    </source>
</evidence>
<accession>A0A3M2LCG5</accession>
<organism evidence="1 2">
    <name type="scientific">Nocardia stercoris</name>
    <dbReference type="NCBI Taxonomy" id="2483361"/>
    <lineage>
        <taxon>Bacteria</taxon>
        <taxon>Bacillati</taxon>
        <taxon>Actinomycetota</taxon>
        <taxon>Actinomycetes</taxon>
        <taxon>Mycobacteriales</taxon>
        <taxon>Nocardiaceae</taxon>
        <taxon>Nocardia</taxon>
    </lineage>
</organism>
<sequence length="134" mass="14160">MFEFKFSTAGHGTEVAAHWTLVPAESGFATADLEVTGTIGAAVGGSAILFDHDLFERSEGVDGVIAAAREGQTVPFAYRRRVECAVDPESDRLSIVFGPRTLRLHDSVSGDSVRFDLSEALYAHTASELGAAGS</sequence>
<evidence type="ECO:0000313" key="2">
    <source>
        <dbReference type="Proteomes" id="UP000279275"/>
    </source>
</evidence>